<gene>
    <name evidence="7" type="ORF">AABB81_07755</name>
</gene>
<feature type="active site" description="Nucleophile" evidence="5">
    <location>
        <position position="290"/>
    </location>
</feature>
<feature type="domain" description="GH26" evidence="6">
    <location>
        <begin position="29"/>
        <end position="359"/>
    </location>
</feature>
<dbReference type="GO" id="GO:0016787">
    <property type="term" value="F:hydrolase activity"/>
    <property type="evidence" value="ECO:0007669"/>
    <property type="project" value="UniProtKB-KW"/>
</dbReference>
<dbReference type="RefSeq" id="WP_342159741.1">
    <property type="nucleotide sequence ID" value="NZ_JBCDNA010000002.1"/>
</dbReference>
<keyword evidence="2 4" id="KW-0378">Hydrolase</keyword>
<dbReference type="InterPro" id="IPR000805">
    <property type="entry name" value="Glyco_hydro_26"/>
</dbReference>
<evidence type="ECO:0000259" key="6">
    <source>
        <dbReference type="PROSITE" id="PS51764"/>
    </source>
</evidence>
<keyword evidence="3 4" id="KW-0326">Glycosidase</keyword>
<dbReference type="InterPro" id="IPR022790">
    <property type="entry name" value="GH26_dom"/>
</dbReference>
<evidence type="ECO:0000256" key="2">
    <source>
        <dbReference type="ARBA" id="ARBA00022801"/>
    </source>
</evidence>
<accession>A0ABU9L334</accession>
<sequence length="365" mass="41550">MRLKTYVKIFLCSMLVTFQCLLAQDSTVLKKNAILENLNAVKGQGILFGHQDDLAYGVGWAYVFGESDVKRVSGDYPALFGWELGGLELDHIHNLDSVPFETMQNLAVLGDEMGGINSFSWHPYAPVTHESSWDTNAIIVKHIIPGGKNHEAFKRQLDKVATFFNSLKDKKGQHIPFIFRPWHEMDGGWFWWGSKQSTPEEFKQLFAFTVNYLRVEKGLGQMLVAYSPDRNFNSVETYLQWYPGDQYVDILGVDNYSDLKKGGSTEAAIRKLHIVIETANKKGKLSAFTETGLENVTEEDWYTSKLGKLLADPIIAKEISYVMVWRNDGKVHYFFPYPGHKAAKDAEQFLADPNILLLEAYKRMK</sequence>
<dbReference type="PANTHER" id="PTHR40079:SF4">
    <property type="entry name" value="GH26 DOMAIN-CONTAINING PROTEIN-RELATED"/>
    <property type="match status" value="1"/>
</dbReference>
<evidence type="ECO:0000256" key="3">
    <source>
        <dbReference type="ARBA" id="ARBA00023295"/>
    </source>
</evidence>
<name>A0ABU9L334_9FLAO</name>
<dbReference type="Pfam" id="PF02156">
    <property type="entry name" value="Glyco_hydro_26"/>
    <property type="match status" value="1"/>
</dbReference>
<dbReference type="PIRSF" id="PIRSF018168">
    <property type="entry name" value="Mannan-1_4-beta-mannosidase"/>
    <property type="match status" value="1"/>
</dbReference>
<organism evidence="7 8">
    <name type="scientific">Lutimonas vermicola</name>
    <dbReference type="NCBI Taxonomy" id="414288"/>
    <lineage>
        <taxon>Bacteria</taxon>
        <taxon>Pseudomonadati</taxon>
        <taxon>Bacteroidota</taxon>
        <taxon>Flavobacteriia</taxon>
        <taxon>Flavobacteriales</taxon>
        <taxon>Flavobacteriaceae</taxon>
        <taxon>Lutimonas</taxon>
    </lineage>
</organism>
<dbReference type="PROSITE" id="PS51764">
    <property type="entry name" value="GH26"/>
    <property type="match status" value="1"/>
</dbReference>
<dbReference type="InterPro" id="IPR016714">
    <property type="entry name" value="MANB/E"/>
</dbReference>
<dbReference type="EC" id="3.2.1.78" evidence="4"/>
<dbReference type="PRINTS" id="PR00739">
    <property type="entry name" value="GLHYDRLASE26"/>
</dbReference>
<comment type="catalytic activity">
    <reaction evidence="4">
        <text>Random hydrolysis of (1-&gt;4)-beta-D-mannosidic linkages in mannans, galactomannans and glucomannans.</text>
        <dbReference type="EC" id="3.2.1.78"/>
    </reaction>
</comment>
<evidence type="ECO:0000313" key="7">
    <source>
        <dbReference type="EMBL" id="MEL4455786.1"/>
    </source>
</evidence>
<dbReference type="EMBL" id="JBCDNA010000002">
    <property type="protein sequence ID" value="MEL4455786.1"/>
    <property type="molecule type" value="Genomic_DNA"/>
</dbReference>
<proteinExistence type="inferred from homology"/>
<evidence type="ECO:0000256" key="5">
    <source>
        <dbReference type="PROSITE-ProRule" id="PRU01100"/>
    </source>
</evidence>
<keyword evidence="4" id="KW-0964">Secreted</keyword>
<dbReference type="SUPFAM" id="SSF51445">
    <property type="entry name" value="(Trans)glycosidases"/>
    <property type="match status" value="1"/>
</dbReference>
<dbReference type="Proteomes" id="UP001474120">
    <property type="component" value="Unassembled WGS sequence"/>
</dbReference>
<comment type="similarity">
    <text evidence="1 4 5">Belongs to the glycosyl hydrolase 26 family.</text>
</comment>
<reference evidence="7 8" key="1">
    <citation type="submission" date="2024-04" db="EMBL/GenBank/DDBJ databases">
        <title>whole genome sequencing of Lutimonas vermicola strain IMCC1616.</title>
        <authorList>
            <person name="Bae S.S."/>
        </authorList>
    </citation>
    <scope>NUCLEOTIDE SEQUENCE [LARGE SCALE GENOMIC DNA]</scope>
    <source>
        <strain evidence="7 8">IMCC1616</strain>
    </source>
</reference>
<feature type="chain" id="PRO_5045016193" description="Mannan endo-1,4-beta-mannosidase" evidence="4">
    <location>
        <begin position="24"/>
        <end position="365"/>
    </location>
</feature>
<feature type="active site" description="Proton donor" evidence="5">
    <location>
        <position position="184"/>
    </location>
</feature>
<protein>
    <recommendedName>
        <fullName evidence="4">Mannan endo-1,4-beta-mannosidase</fullName>
        <ecNumber evidence="4">3.2.1.78</ecNumber>
    </recommendedName>
</protein>
<feature type="signal peptide" evidence="4">
    <location>
        <begin position="1"/>
        <end position="23"/>
    </location>
</feature>
<evidence type="ECO:0000256" key="1">
    <source>
        <dbReference type="ARBA" id="ARBA00007754"/>
    </source>
</evidence>
<dbReference type="Gene3D" id="3.20.20.80">
    <property type="entry name" value="Glycosidases"/>
    <property type="match status" value="1"/>
</dbReference>
<evidence type="ECO:0000313" key="8">
    <source>
        <dbReference type="Proteomes" id="UP001474120"/>
    </source>
</evidence>
<dbReference type="PANTHER" id="PTHR40079">
    <property type="entry name" value="MANNAN ENDO-1,4-BETA-MANNOSIDASE E-RELATED"/>
    <property type="match status" value="1"/>
</dbReference>
<dbReference type="InterPro" id="IPR017853">
    <property type="entry name" value="GH"/>
</dbReference>
<keyword evidence="4" id="KW-0732">Signal</keyword>
<keyword evidence="4" id="KW-0119">Carbohydrate metabolism</keyword>
<comment type="subcellular location">
    <subcellularLocation>
        <location evidence="4">Secreted</location>
    </subcellularLocation>
</comment>
<evidence type="ECO:0000256" key="4">
    <source>
        <dbReference type="PIRNR" id="PIRNR018168"/>
    </source>
</evidence>
<comment type="caution">
    <text evidence="7">The sequence shown here is derived from an EMBL/GenBank/DDBJ whole genome shotgun (WGS) entry which is preliminary data.</text>
</comment>
<keyword evidence="8" id="KW-1185">Reference proteome</keyword>